<name>A0A1I0R5G7_9BACT</name>
<gene>
    <name evidence="1" type="ORF">SAMN05216290_3098</name>
</gene>
<protein>
    <submittedName>
        <fullName evidence="1">Uncharacterized protein</fullName>
    </submittedName>
</protein>
<proteinExistence type="predicted"/>
<evidence type="ECO:0000313" key="1">
    <source>
        <dbReference type="EMBL" id="SEW35757.1"/>
    </source>
</evidence>
<dbReference type="GeneID" id="99987777"/>
<dbReference type="STRING" id="1267423.SAMN05216290_3098"/>
<dbReference type="RefSeq" id="WP_090259542.1">
    <property type="nucleotide sequence ID" value="NZ_FOIR01000003.1"/>
</dbReference>
<evidence type="ECO:0000313" key="2">
    <source>
        <dbReference type="Proteomes" id="UP000199437"/>
    </source>
</evidence>
<reference evidence="2" key="1">
    <citation type="submission" date="2016-10" db="EMBL/GenBank/DDBJ databases">
        <authorList>
            <person name="Varghese N."/>
            <person name="Submissions S."/>
        </authorList>
    </citation>
    <scope>NUCLEOTIDE SEQUENCE [LARGE SCALE GENOMIC DNA]</scope>
    <source>
        <strain evidence="2">CGMCC 1.12402</strain>
    </source>
</reference>
<organism evidence="1 2">
    <name type="scientific">Roseivirga pacifica</name>
    <dbReference type="NCBI Taxonomy" id="1267423"/>
    <lineage>
        <taxon>Bacteria</taxon>
        <taxon>Pseudomonadati</taxon>
        <taxon>Bacteroidota</taxon>
        <taxon>Cytophagia</taxon>
        <taxon>Cytophagales</taxon>
        <taxon>Roseivirgaceae</taxon>
        <taxon>Roseivirga</taxon>
    </lineage>
</organism>
<keyword evidence="2" id="KW-1185">Reference proteome</keyword>
<accession>A0A1I0R5G7</accession>
<dbReference type="EMBL" id="FOIR01000003">
    <property type="protein sequence ID" value="SEW35757.1"/>
    <property type="molecule type" value="Genomic_DNA"/>
</dbReference>
<sequence length="67" mass="7514">MKRSKKIFVIVAVLFIAAIFVVGYDISRKTSFPGSKKYLKESIVPSEADSVVQEQKLDTLTIEQHGQ</sequence>
<dbReference type="Proteomes" id="UP000199437">
    <property type="component" value="Unassembled WGS sequence"/>
</dbReference>
<dbReference type="AlphaFoldDB" id="A0A1I0R5G7"/>
<dbReference type="OrthoDB" id="966019at2"/>